<dbReference type="EMBL" id="BPLQ01013667">
    <property type="protein sequence ID" value="GIY73921.1"/>
    <property type="molecule type" value="Genomic_DNA"/>
</dbReference>
<dbReference type="AlphaFoldDB" id="A0AAV4VVX0"/>
<evidence type="ECO:0008006" key="3">
    <source>
        <dbReference type="Google" id="ProtNLM"/>
    </source>
</evidence>
<keyword evidence="2" id="KW-1185">Reference proteome</keyword>
<name>A0AAV4VVX0_9ARAC</name>
<organism evidence="1 2">
    <name type="scientific">Caerostris darwini</name>
    <dbReference type="NCBI Taxonomy" id="1538125"/>
    <lineage>
        <taxon>Eukaryota</taxon>
        <taxon>Metazoa</taxon>
        <taxon>Ecdysozoa</taxon>
        <taxon>Arthropoda</taxon>
        <taxon>Chelicerata</taxon>
        <taxon>Arachnida</taxon>
        <taxon>Araneae</taxon>
        <taxon>Araneomorphae</taxon>
        <taxon>Entelegynae</taxon>
        <taxon>Araneoidea</taxon>
        <taxon>Araneidae</taxon>
        <taxon>Caerostris</taxon>
    </lineage>
</organism>
<comment type="caution">
    <text evidence="1">The sequence shown here is derived from an EMBL/GenBank/DDBJ whole genome shotgun (WGS) entry which is preliminary data.</text>
</comment>
<reference evidence="1 2" key="1">
    <citation type="submission" date="2021-06" db="EMBL/GenBank/DDBJ databases">
        <title>Caerostris darwini draft genome.</title>
        <authorList>
            <person name="Kono N."/>
            <person name="Arakawa K."/>
        </authorList>
    </citation>
    <scope>NUCLEOTIDE SEQUENCE [LARGE SCALE GENOMIC DNA]</scope>
</reference>
<evidence type="ECO:0000313" key="1">
    <source>
        <dbReference type="EMBL" id="GIY73921.1"/>
    </source>
</evidence>
<accession>A0AAV4VVX0</accession>
<evidence type="ECO:0000313" key="2">
    <source>
        <dbReference type="Proteomes" id="UP001054837"/>
    </source>
</evidence>
<protein>
    <recommendedName>
        <fullName evidence="3">LAGLIDADG homing endonuclease</fullName>
    </recommendedName>
</protein>
<dbReference type="Proteomes" id="UP001054837">
    <property type="component" value="Unassembled WGS sequence"/>
</dbReference>
<sequence>MMYSPSFAYLFQCTGERICNIKNSRERVRGGKGEKSLTHKVISSVCEFGTICDLLRKGKLIQKRKGEHVCSYFADGKLKGFLRLLVMTGVVLSLKMNGGNERIVRKSCPCLSSSTDWNKQLLNLDFITAGD</sequence>
<proteinExistence type="predicted"/>
<gene>
    <name evidence="1" type="ORF">CDAR_280891</name>
</gene>